<dbReference type="EMBL" id="KQ087213">
    <property type="protein sequence ID" value="KLT41763.1"/>
    <property type="molecule type" value="Genomic_DNA"/>
</dbReference>
<sequence length="532" mass="56005">MDDDPWADAQSPRSGTPARPSAELRPSSEAPRLSGDARSTMSGTIDDGDLGSPSTKSSDVRNSVDTGAKNISPSPPRSPSSPTSKRDDTDDSASPFKSSTDPFADSDPYADPYSETADPFALSSTERAPSLEPFEEDDDQEFLSPMPTAAEAFGSPTRDESGEGEVMASSTKSPRASTSSPPAQPTADEDFASPSSAADFVSPPPAADDGFDDFDDFDAPAAPADFGDDEFGDFGDFGDADVAPMAAAPPAPAPAPTAPPEPRWSTLSLRPVPPRLELLQRISAVLEPLVPDHSDFTDEPPRAVGGLMQVLTSESSRDAYAQLTTAPILKPLDWTRSRVRREHLIAMGVPVNLDEVDSHRLSALPPLRITTGDLPARSQSAAPGPQKRNSLPPPAAATAGASAPASVRNSQADKYDLGPRPVLDIPRAEELCGLEEEQLALLPLSKLQALQTELEQTSATASGLLAYLLQLKDALATDSRTYNGMISELIANAAKQKAPSSGLFRRSTGPRSRPTSMSATPRRVGSPGMFSS</sequence>
<feature type="compositionally biased region" description="Low complexity" evidence="1">
    <location>
        <begin position="168"/>
        <end position="181"/>
    </location>
</feature>
<name>A0A0J0XKV2_9TREE</name>
<feature type="region of interest" description="Disordered" evidence="1">
    <location>
        <begin position="367"/>
        <end position="420"/>
    </location>
</feature>
<dbReference type="PANTHER" id="PTHR38698:SF1">
    <property type="entry name" value="FUNGAL PROTEIN"/>
    <property type="match status" value="1"/>
</dbReference>
<dbReference type="GeneID" id="28984020"/>
<organism evidence="2 3">
    <name type="scientific">Cutaneotrichosporon oleaginosum</name>
    <dbReference type="NCBI Taxonomy" id="879819"/>
    <lineage>
        <taxon>Eukaryota</taxon>
        <taxon>Fungi</taxon>
        <taxon>Dikarya</taxon>
        <taxon>Basidiomycota</taxon>
        <taxon>Agaricomycotina</taxon>
        <taxon>Tremellomycetes</taxon>
        <taxon>Trichosporonales</taxon>
        <taxon>Trichosporonaceae</taxon>
        <taxon>Cutaneotrichosporon</taxon>
    </lineage>
</organism>
<feature type="compositionally biased region" description="Low complexity" evidence="1">
    <location>
        <begin position="505"/>
        <end position="518"/>
    </location>
</feature>
<dbReference type="Proteomes" id="UP000053611">
    <property type="component" value="Unassembled WGS sequence"/>
</dbReference>
<evidence type="ECO:0000313" key="3">
    <source>
        <dbReference type="Proteomes" id="UP000053611"/>
    </source>
</evidence>
<keyword evidence="3" id="KW-1185">Reference proteome</keyword>
<dbReference type="AlphaFoldDB" id="A0A0J0XKV2"/>
<dbReference type="OrthoDB" id="5378975at2759"/>
<dbReference type="STRING" id="879819.A0A0J0XKV2"/>
<feature type="compositionally biased region" description="Acidic residues" evidence="1">
    <location>
        <begin position="226"/>
        <end position="239"/>
    </location>
</feature>
<dbReference type="Pfam" id="PF17104">
    <property type="entry name" value="YBL010C_LAA2"/>
    <property type="match status" value="1"/>
</dbReference>
<dbReference type="PANTHER" id="PTHR38698">
    <property type="entry name" value="EXPRESSED PROTEIN"/>
    <property type="match status" value="1"/>
</dbReference>
<gene>
    <name evidence="2" type="ORF">CC85DRAFT_286167</name>
</gene>
<feature type="compositionally biased region" description="Pro residues" evidence="1">
    <location>
        <begin position="247"/>
        <end position="262"/>
    </location>
</feature>
<evidence type="ECO:0000256" key="1">
    <source>
        <dbReference type="SAM" id="MobiDB-lite"/>
    </source>
</evidence>
<dbReference type="RefSeq" id="XP_018278254.1">
    <property type="nucleotide sequence ID" value="XM_018423417.1"/>
</dbReference>
<reference evidence="2 3" key="1">
    <citation type="submission" date="2015-03" db="EMBL/GenBank/DDBJ databases">
        <title>Genomics and transcriptomics of the oil-accumulating basidiomycete yeast T. oleaginosus allow insights into substrate utilization and the diverse evolutionary trajectories of mating systems in fungi.</title>
        <authorList>
            <consortium name="DOE Joint Genome Institute"/>
            <person name="Kourist R."/>
            <person name="Kracht O."/>
            <person name="Bracharz F."/>
            <person name="Lipzen A."/>
            <person name="Nolan M."/>
            <person name="Ohm R."/>
            <person name="Grigoriev I."/>
            <person name="Sun S."/>
            <person name="Heitman J."/>
            <person name="Bruck T."/>
            <person name="Nowrousian M."/>
        </authorList>
    </citation>
    <scope>NUCLEOTIDE SEQUENCE [LARGE SCALE GENOMIC DNA]</scope>
    <source>
        <strain evidence="2 3">IBC0246</strain>
    </source>
</reference>
<dbReference type="InterPro" id="IPR031355">
    <property type="entry name" value="YBL010C/LAA2-like"/>
</dbReference>
<feature type="region of interest" description="Disordered" evidence="1">
    <location>
        <begin position="494"/>
        <end position="532"/>
    </location>
</feature>
<feature type="compositionally biased region" description="Acidic residues" evidence="1">
    <location>
        <begin position="209"/>
        <end position="218"/>
    </location>
</feature>
<feature type="compositionally biased region" description="Polar residues" evidence="1">
    <location>
        <begin position="52"/>
        <end position="71"/>
    </location>
</feature>
<proteinExistence type="predicted"/>
<feature type="compositionally biased region" description="Low complexity" evidence="1">
    <location>
        <begin position="396"/>
        <end position="405"/>
    </location>
</feature>
<feature type="region of interest" description="Disordered" evidence="1">
    <location>
        <begin position="1"/>
        <end position="264"/>
    </location>
</feature>
<evidence type="ECO:0000313" key="2">
    <source>
        <dbReference type="EMBL" id="KLT41763.1"/>
    </source>
</evidence>
<accession>A0A0J0XKV2</accession>
<protein>
    <submittedName>
        <fullName evidence="2">Uncharacterized protein</fullName>
    </submittedName>
</protein>